<dbReference type="Proteomes" id="UP001381693">
    <property type="component" value="Unassembled WGS sequence"/>
</dbReference>
<organism evidence="1 2">
    <name type="scientific">Halocaridina rubra</name>
    <name type="common">Hawaiian red shrimp</name>
    <dbReference type="NCBI Taxonomy" id="373956"/>
    <lineage>
        <taxon>Eukaryota</taxon>
        <taxon>Metazoa</taxon>
        <taxon>Ecdysozoa</taxon>
        <taxon>Arthropoda</taxon>
        <taxon>Crustacea</taxon>
        <taxon>Multicrustacea</taxon>
        <taxon>Malacostraca</taxon>
        <taxon>Eumalacostraca</taxon>
        <taxon>Eucarida</taxon>
        <taxon>Decapoda</taxon>
        <taxon>Pleocyemata</taxon>
        <taxon>Caridea</taxon>
        <taxon>Atyoidea</taxon>
        <taxon>Atyidae</taxon>
        <taxon>Halocaridina</taxon>
    </lineage>
</organism>
<proteinExistence type="predicted"/>
<name>A0AAN8XBH4_HALRR</name>
<protein>
    <submittedName>
        <fullName evidence="1">Uncharacterized protein</fullName>
    </submittedName>
</protein>
<accession>A0AAN8XBH4</accession>
<dbReference type="AlphaFoldDB" id="A0AAN8XBH4"/>
<dbReference type="EMBL" id="JAXCGZ010005684">
    <property type="protein sequence ID" value="KAK7081192.1"/>
    <property type="molecule type" value="Genomic_DNA"/>
</dbReference>
<keyword evidence="2" id="KW-1185">Reference proteome</keyword>
<sequence length="156" mass="18169">MLKTIRSYIRKYLKSNSGVRRRSVVEDELQERQDELEVLALSFETLASCLQRTQRCPFKIKILRQSKNSYLKELITETMTVPSIPSAQKLMCDRWLTDFRELASDAWENLPESEAFTPSLIHVDREIKTVQLLCRCPTTNENIELVLENQFSSCHG</sequence>
<evidence type="ECO:0000313" key="2">
    <source>
        <dbReference type="Proteomes" id="UP001381693"/>
    </source>
</evidence>
<comment type="caution">
    <text evidence="1">The sequence shown here is derived from an EMBL/GenBank/DDBJ whole genome shotgun (WGS) entry which is preliminary data.</text>
</comment>
<reference evidence="1 2" key="1">
    <citation type="submission" date="2023-11" db="EMBL/GenBank/DDBJ databases">
        <title>Halocaridina rubra genome assembly.</title>
        <authorList>
            <person name="Smith C."/>
        </authorList>
    </citation>
    <scope>NUCLEOTIDE SEQUENCE [LARGE SCALE GENOMIC DNA]</scope>
    <source>
        <strain evidence="1">EP-1</strain>
        <tissue evidence="1">Whole</tissue>
    </source>
</reference>
<gene>
    <name evidence="1" type="ORF">SK128_006082</name>
</gene>
<evidence type="ECO:0000313" key="1">
    <source>
        <dbReference type="EMBL" id="KAK7081192.1"/>
    </source>
</evidence>